<organism evidence="3 4">
    <name type="scientific">Gordonia crocea</name>
    <dbReference type="NCBI Taxonomy" id="589162"/>
    <lineage>
        <taxon>Bacteria</taxon>
        <taxon>Bacillati</taxon>
        <taxon>Actinomycetota</taxon>
        <taxon>Actinomycetes</taxon>
        <taxon>Mycobacteriales</taxon>
        <taxon>Gordoniaceae</taxon>
        <taxon>Gordonia</taxon>
    </lineage>
</organism>
<dbReference type="GO" id="GO:0004722">
    <property type="term" value="F:protein serine/threonine phosphatase activity"/>
    <property type="evidence" value="ECO:0007669"/>
    <property type="project" value="InterPro"/>
</dbReference>
<dbReference type="CDD" id="cd00143">
    <property type="entry name" value="PP2Cc"/>
    <property type="match status" value="1"/>
</dbReference>
<dbReference type="InterPro" id="IPR036457">
    <property type="entry name" value="PPM-type-like_dom_sf"/>
</dbReference>
<feature type="region of interest" description="Disordered" evidence="1">
    <location>
        <begin position="262"/>
        <end position="310"/>
    </location>
</feature>
<dbReference type="RefSeq" id="WP_228460755.1">
    <property type="nucleotide sequence ID" value="NZ_BJOU01000001.1"/>
</dbReference>
<dbReference type="PANTHER" id="PTHR47992">
    <property type="entry name" value="PROTEIN PHOSPHATASE"/>
    <property type="match status" value="1"/>
</dbReference>
<reference evidence="4" key="1">
    <citation type="submission" date="2019-06" db="EMBL/GenBank/DDBJ databases">
        <title>Gordonia isolated from sludge of a wastewater treatment plant.</title>
        <authorList>
            <person name="Tamura T."/>
            <person name="Aoyama K."/>
            <person name="Kang Y."/>
            <person name="Saito S."/>
            <person name="Akiyama N."/>
            <person name="Yazawa K."/>
            <person name="Gonoi T."/>
            <person name="Mikami Y."/>
        </authorList>
    </citation>
    <scope>NUCLEOTIDE SEQUENCE [LARGE SCALE GENOMIC DNA]</scope>
    <source>
        <strain evidence="4">NBRC 107697</strain>
    </source>
</reference>
<dbReference type="PROSITE" id="PS51746">
    <property type="entry name" value="PPM_2"/>
    <property type="match status" value="1"/>
</dbReference>
<comment type="caution">
    <text evidence="3">The sequence shown here is derived from an EMBL/GenBank/DDBJ whole genome shotgun (WGS) entry which is preliminary data.</text>
</comment>
<feature type="compositionally biased region" description="Acidic residues" evidence="1">
    <location>
        <begin position="268"/>
        <end position="310"/>
    </location>
</feature>
<accession>A0A7I9UYG9</accession>
<dbReference type="SMART" id="SM00331">
    <property type="entry name" value="PP2C_SIG"/>
    <property type="match status" value="1"/>
</dbReference>
<evidence type="ECO:0000313" key="4">
    <source>
        <dbReference type="Proteomes" id="UP000444980"/>
    </source>
</evidence>
<keyword evidence="4" id="KW-1185">Reference proteome</keyword>
<dbReference type="InterPro" id="IPR015655">
    <property type="entry name" value="PP2C"/>
</dbReference>
<dbReference type="EMBL" id="BJOU01000001">
    <property type="protein sequence ID" value="GED97861.1"/>
    <property type="molecule type" value="Genomic_DNA"/>
</dbReference>
<dbReference type="Gene3D" id="3.60.40.10">
    <property type="entry name" value="PPM-type phosphatase domain"/>
    <property type="match status" value="1"/>
</dbReference>
<evidence type="ECO:0000256" key="1">
    <source>
        <dbReference type="SAM" id="MobiDB-lite"/>
    </source>
</evidence>
<dbReference type="Pfam" id="PF13672">
    <property type="entry name" value="PP2C_2"/>
    <property type="match status" value="1"/>
</dbReference>
<dbReference type="InterPro" id="IPR001932">
    <property type="entry name" value="PPM-type_phosphatase-like_dom"/>
</dbReference>
<dbReference type="AlphaFoldDB" id="A0A7I9UYG9"/>
<dbReference type="Proteomes" id="UP000444980">
    <property type="component" value="Unassembled WGS sequence"/>
</dbReference>
<proteinExistence type="predicted"/>
<dbReference type="SUPFAM" id="SSF81606">
    <property type="entry name" value="PP2C-like"/>
    <property type="match status" value="1"/>
</dbReference>
<dbReference type="SMART" id="SM00332">
    <property type="entry name" value="PP2Cc"/>
    <property type="match status" value="1"/>
</dbReference>
<evidence type="ECO:0000313" key="3">
    <source>
        <dbReference type="EMBL" id="GED97861.1"/>
    </source>
</evidence>
<evidence type="ECO:0000259" key="2">
    <source>
        <dbReference type="PROSITE" id="PS51746"/>
    </source>
</evidence>
<gene>
    <name evidence="3" type="ORF">nbrc107697_19000</name>
</gene>
<protein>
    <submittedName>
        <fullName evidence="3">Serine/threonine protein phosphatase</fullName>
    </submittedName>
</protein>
<name>A0A7I9UYG9_9ACTN</name>
<sequence>MSESGFIRDDVVVGSDDVDGLRLDWAVACNVGMVREANEDAALVGPGRFLLADGMGGHERGEVASEVALTVLAEVPVGGGQEETRDELEQLLVRAQDQIGEIDTSSERRAGTTATGAVLISHDDQPHWLVFNIGDSRTYCVRDGVLEQVTVDHSQVQEFVDAGMLTAEQARVDPRRNVITRALGAGIVPPRADYFLFETEPGDQLLLCSDGLTGELPDAEIGAILADSESAQEAADALVEGALALGAHDNVTVVVVHVGSGAAAQDPVDSDNEGAGEPDSDDHESDDHESDDHESDEPVSDDPEADTDDA</sequence>
<feature type="domain" description="PPM-type phosphatase" evidence="2">
    <location>
        <begin position="24"/>
        <end position="258"/>
    </location>
</feature>